<protein>
    <submittedName>
        <fullName evidence="2">AcfD</fullName>
    </submittedName>
</protein>
<evidence type="ECO:0000313" key="2">
    <source>
        <dbReference type="EMBL" id="EKM30674.1"/>
    </source>
</evidence>
<feature type="region of interest" description="Disordered" evidence="1">
    <location>
        <begin position="19"/>
        <end position="45"/>
    </location>
</feature>
<organism evidence="2 3">
    <name type="scientific">Vibrio harveyi</name>
    <name type="common">Beneckea harveyi</name>
    <dbReference type="NCBI Taxonomy" id="669"/>
    <lineage>
        <taxon>Bacteria</taxon>
        <taxon>Pseudomonadati</taxon>
        <taxon>Pseudomonadota</taxon>
        <taxon>Gammaproteobacteria</taxon>
        <taxon>Vibrionales</taxon>
        <taxon>Vibrionaceae</taxon>
        <taxon>Vibrio</taxon>
    </lineage>
</organism>
<accession>A0A454CW69</accession>
<feature type="compositionally biased region" description="Pro residues" evidence="1">
    <location>
        <begin position="32"/>
        <end position="41"/>
    </location>
</feature>
<name>A0A454CW69_VIBHA</name>
<dbReference type="AlphaFoldDB" id="A0A454CW69"/>
<proteinExistence type="predicted"/>
<feature type="compositionally biased region" description="Low complexity" evidence="1">
    <location>
        <begin position="22"/>
        <end position="31"/>
    </location>
</feature>
<dbReference type="PROSITE" id="PS51257">
    <property type="entry name" value="PROKAR_LIPOPROTEIN"/>
    <property type="match status" value="1"/>
</dbReference>
<reference evidence="2 3" key="1">
    <citation type="submission" date="2012-10" db="EMBL/GenBank/DDBJ databases">
        <title>Genome sequence of Vibrio Cholerae HENC-02.</title>
        <authorList>
            <person name="Eppinger M."/>
            <person name="Hasan N.A."/>
            <person name="Sengamalay N."/>
            <person name="Hine E."/>
            <person name="Su Q."/>
            <person name="Daugherty S.C."/>
            <person name="Young S."/>
            <person name="Sadzewicz L."/>
            <person name="Tallon L."/>
            <person name="Cebula T.A."/>
            <person name="Ravel J."/>
            <person name="Colwell R.R."/>
        </authorList>
    </citation>
    <scope>NUCLEOTIDE SEQUENCE [LARGE SCALE GENOMIC DNA]</scope>
    <source>
        <strain evidence="2 3">HENC-02</strain>
    </source>
</reference>
<dbReference type="EMBL" id="AJSR01001542">
    <property type="protein sequence ID" value="EKM30674.1"/>
    <property type="molecule type" value="Genomic_DNA"/>
</dbReference>
<evidence type="ECO:0000313" key="3">
    <source>
        <dbReference type="Proteomes" id="UP000008367"/>
    </source>
</evidence>
<dbReference type="Proteomes" id="UP000008367">
    <property type="component" value="Unassembled WGS sequence"/>
</dbReference>
<sequence>MKQSLLSILVASLLFGCGGDESNNSTNTTPPTVEPDLPPDQPDIGVTTYQGKLFIHSKQ</sequence>
<evidence type="ECO:0000256" key="1">
    <source>
        <dbReference type="SAM" id="MobiDB-lite"/>
    </source>
</evidence>
<comment type="caution">
    <text evidence="2">The sequence shown here is derived from an EMBL/GenBank/DDBJ whole genome shotgun (WGS) entry which is preliminary data.</text>
</comment>
<feature type="non-terminal residue" evidence="2">
    <location>
        <position position="59"/>
    </location>
</feature>
<gene>
    <name evidence="2" type="ORF">VCHENC02_3612</name>
</gene>